<dbReference type="GO" id="GO:0010052">
    <property type="term" value="P:guard cell differentiation"/>
    <property type="evidence" value="ECO:0007669"/>
    <property type="project" value="UniProtKB-UniRule"/>
</dbReference>
<evidence type="ECO:0000256" key="6">
    <source>
        <dbReference type="ARBA" id="ARBA00023157"/>
    </source>
</evidence>
<dbReference type="EMBL" id="OU503058">
    <property type="protein sequence ID" value="CAI9787872.1"/>
    <property type="molecule type" value="Genomic_DNA"/>
</dbReference>
<keyword evidence="3 7" id="KW-0217">Developmental protein</keyword>
<dbReference type="InterPro" id="IPR039455">
    <property type="entry name" value="EPFL"/>
</dbReference>
<dbReference type="PANTHER" id="PTHR33109:SF4">
    <property type="entry name" value="EPIDERMAL PATTERNING FACTOR-LIKE PROTEIN 6"/>
    <property type="match status" value="1"/>
</dbReference>
<accession>A0AAD2EDJ2</accession>
<evidence type="ECO:0000313" key="9">
    <source>
        <dbReference type="Proteomes" id="UP000834106"/>
    </source>
</evidence>
<keyword evidence="5 7" id="KW-0732">Signal</keyword>
<organism evidence="8 9">
    <name type="scientific">Fraxinus pennsylvanica</name>
    <dbReference type="NCBI Taxonomy" id="56036"/>
    <lineage>
        <taxon>Eukaryota</taxon>
        <taxon>Viridiplantae</taxon>
        <taxon>Streptophyta</taxon>
        <taxon>Embryophyta</taxon>
        <taxon>Tracheophyta</taxon>
        <taxon>Spermatophyta</taxon>
        <taxon>Magnoliopsida</taxon>
        <taxon>eudicotyledons</taxon>
        <taxon>Gunneridae</taxon>
        <taxon>Pentapetalae</taxon>
        <taxon>asterids</taxon>
        <taxon>lamiids</taxon>
        <taxon>Lamiales</taxon>
        <taxon>Oleaceae</taxon>
        <taxon>Oleeae</taxon>
        <taxon>Fraxinus</taxon>
    </lineage>
</organism>
<reference evidence="8" key="1">
    <citation type="submission" date="2023-05" db="EMBL/GenBank/DDBJ databases">
        <authorList>
            <person name="Huff M."/>
        </authorList>
    </citation>
    <scope>NUCLEOTIDE SEQUENCE</scope>
</reference>
<evidence type="ECO:0000256" key="7">
    <source>
        <dbReference type="RuleBase" id="RU367102"/>
    </source>
</evidence>
<dbReference type="GO" id="GO:0005576">
    <property type="term" value="C:extracellular region"/>
    <property type="evidence" value="ECO:0007669"/>
    <property type="project" value="UniProtKB-SubCell"/>
</dbReference>
<evidence type="ECO:0000256" key="2">
    <source>
        <dbReference type="ARBA" id="ARBA00008127"/>
    </source>
</evidence>
<evidence type="ECO:0000256" key="5">
    <source>
        <dbReference type="ARBA" id="ARBA00022729"/>
    </source>
</evidence>
<name>A0AAD2EDJ2_9LAMI</name>
<feature type="chain" id="PRO_5041772544" description="Epidermal patterning factor-like protein" evidence="7">
    <location>
        <begin position="23"/>
        <end position="115"/>
    </location>
</feature>
<comment type="function">
    <text evidence="7">Controls stomatal patterning.</text>
</comment>
<protein>
    <recommendedName>
        <fullName evidence="7">Epidermal patterning factor-like protein</fullName>
    </recommendedName>
</protein>
<dbReference type="AlphaFoldDB" id="A0AAD2EDJ2"/>
<feature type="signal peptide" evidence="7">
    <location>
        <begin position="1"/>
        <end position="22"/>
    </location>
</feature>
<keyword evidence="6" id="KW-1015">Disulfide bond</keyword>
<proteinExistence type="inferred from homology"/>
<dbReference type="Proteomes" id="UP000834106">
    <property type="component" value="Chromosome 23"/>
</dbReference>
<sequence length="115" mass="12998">MNGSQKFFLFTFILFFSPPTISSNINVDEKLKNSINNLKKAVEKAKGDSAKYINGKMQLLLGSTLPNCEGRCKTCIPCVPVLVPLPPEKLVQNRRDYYQEIWKCGCGGNIYLPYF</sequence>
<dbReference type="Pfam" id="PF17181">
    <property type="entry name" value="EPF"/>
    <property type="match status" value="1"/>
</dbReference>
<evidence type="ECO:0000256" key="3">
    <source>
        <dbReference type="ARBA" id="ARBA00022473"/>
    </source>
</evidence>
<evidence type="ECO:0000256" key="1">
    <source>
        <dbReference type="ARBA" id="ARBA00004613"/>
    </source>
</evidence>
<comment type="subcellular location">
    <subcellularLocation>
        <location evidence="1 7">Secreted</location>
    </subcellularLocation>
</comment>
<keyword evidence="4 7" id="KW-0964">Secreted</keyword>
<gene>
    <name evidence="8" type="ORF">FPE_LOCUS35302</name>
</gene>
<keyword evidence="9" id="KW-1185">Reference proteome</keyword>
<dbReference type="PANTHER" id="PTHR33109">
    <property type="entry name" value="EPIDERMAL PATTERNING FACTOR-LIKE PROTEIN 4"/>
    <property type="match status" value="1"/>
</dbReference>
<evidence type="ECO:0000313" key="8">
    <source>
        <dbReference type="EMBL" id="CAI9787872.1"/>
    </source>
</evidence>
<comment type="similarity">
    <text evidence="2 7">Belongs to the plant cysteine rich small secretory peptide family. Epidermal patterning factor subfamily.</text>
</comment>
<evidence type="ECO:0000256" key="4">
    <source>
        <dbReference type="ARBA" id="ARBA00022525"/>
    </source>
</evidence>